<dbReference type="Proteomes" id="UP000740926">
    <property type="component" value="Unassembled WGS sequence"/>
</dbReference>
<accession>A0A9P6XQS9</accession>
<dbReference type="AlphaFoldDB" id="A0A9P6XQS9"/>
<reference evidence="2 3" key="1">
    <citation type="journal article" date="2020" name="Microb. Genom.">
        <title>Genetic diversity of clinical and environmental Mucorales isolates obtained from an investigation of mucormycosis cases among solid organ transplant recipients.</title>
        <authorList>
            <person name="Nguyen M.H."/>
            <person name="Kaul D."/>
            <person name="Muto C."/>
            <person name="Cheng S.J."/>
            <person name="Richter R.A."/>
            <person name="Bruno V.M."/>
            <person name="Liu G."/>
            <person name="Beyhan S."/>
            <person name="Sundermann A.J."/>
            <person name="Mounaud S."/>
            <person name="Pasculle A.W."/>
            <person name="Nierman W.C."/>
            <person name="Driscoll E."/>
            <person name="Cumbie R."/>
            <person name="Clancy C.J."/>
            <person name="Dupont C.L."/>
        </authorList>
    </citation>
    <scope>NUCLEOTIDE SEQUENCE [LARGE SCALE GENOMIC DNA]</scope>
    <source>
        <strain evidence="2 3">GL24</strain>
    </source>
</reference>
<protein>
    <submittedName>
        <fullName evidence="2">Uncharacterized protein</fullName>
    </submittedName>
</protein>
<organism evidence="2 3">
    <name type="scientific">Rhizopus delemar</name>
    <dbReference type="NCBI Taxonomy" id="936053"/>
    <lineage>
        <taxon>Eukaryota</taxon>
        <taxon>Fungi</taxon>
        <taxon>Fungi incertae sedis</taxon>
        <taxon>Mucoromycota</taxon>
        <taxon>Mucoromycotina</taxon>
        <taxon>Mucoromycetes</taxon>
        <taxon>Mucorales</taxon>
        <taxon>Mucorineae</taxon>
        <taxon>Rhizopodaceae</taxon>
        <taxon>Rhizopus</taxon>
    </lineage>
</organism>
<sequence length="113" mass="11678">MLGGRHYGRGRRDHCRAGAQHREPAQPADGGVVAATRAAWRTTLLGGDRPGGVGRPDRTAGRRFRLGPCVAHRHRAAAPASAGAGSAGAQEPCTIGDSGRAHHRHAAGAGRRI</sequence>
<evidence type="ECO:0000256" key="1">
    <source>
        <dbReference type="SAM" id="MobiDB-lite"/>
    </source>
</evidence>
<evidence type="ECO:0000313" key="3">
    <source>
        <dbReference type="Proteomes" id="UP000740926"/>
    </source>
</evidence>
<feature type="region of interest" description="Disordered" evidence="1">
    <location>
        <begin position="1"/>
        <end position="31"/>
    </location>
</feature>
<feature type="compositionally biased region" description="Basic residues" evidence="1">
    <location>
        <begin position="101"/>
        <end position="113"/>
    </location>
</feature>
<dbReference type="EMBL" id="JAANIU010012447">
    <property type="protein sequence ID" value="KAG1530463.1"/>
    <property type="molecule type" value="Genomic_DNA"/>
</dbReference>
<comment type="caution">
    <text evidence="2">The sequence shown here is derived from an EMBL/GenBank/DDBJ whole genome shotgun (WGS) entry which is preliminary data.</text>
</comment>
<keyword evidence="3" id="KW-1185">Reference proteome</keyword>
<feature type="region of interest" description="Disordered" evidence="1">
    <location>
        <begin position="77"/>
        <end position="113"/>
    </location>
</feature>
<gene>
    <name evidence="2" type="ORF">G6F50_017301</name>
</gene>
<evidence type="ECO:0000313" key="2">
    <source>
        <dbReference type="EMBL" id="KAG1530463.1"/>
    </source>
</evidence>
<feature type="compositionally biased region" description="Low complexity" evidence="1">
    <location>
        <begin position="77"/>
        <end position="89"/>
    </location>
</feature>
<feature type="compositionally biased region" description="Basic residues" evidence="1">
    <location>
        <begin position="1"/>
        <end position="14"/>
    </location>
</feature>
<name>A0A9P6XQS9_9FUNG</name>
<proteinExistence type="predicted"/>